<comment type="caution">
    <text evidence="2">The sequence shown here is derived from an EMBL/GenBank/DDBJ whole genome shotgun (WGS) entry which is preliminary data.</text>
</comment>
<dbReference type="Proteomes" id="UP001600888">
    <property type="component" value="Unassembled WGS sequence"/>
</dbReference>
<protein>
    <submittedName>
        <fullName evidence="2">Uncharacterized protein</fullName>
    </submittedName>
</protein>
<sequence>MRPQRWVLPPALEPARHSCCTLRQVVPLVPARSFTSSSSDTPPPPSITAPFDHPLSSQRPSQPTPPIELLRFFDCDRSFEVDTGRLFDTTTFARCIHALLTRLTYPQPTAPRDKTSQDQLPVPVPLDSASHETTILVLLKFSPGSFWQTGGLGLRGT</sequence>
<name>A0ABR4E8Z0_9PEZI</name>
<gene>
    <name evidence="2" type="ORF">FJTKL_14054</name>
</gene>
<keyword evidence="3" id="KW-1185">Reference proteome</keyword>
<evidence type="ECO:0000256" key="1">
    <source>
        <dbReference type="SAM" id="MobiDB-lite"/>
    </source>
</evidence>
<organism evidence="2 3">
    <name type="scientific">Diaporthe vaccinii</name>
    <dbReference type="NCBI Taxonomy" id="105482"/>
    <lineage>
        <taxon>Eukaryota</taxon>
        <taxon>Fungi</taxon>
        <taxon>Dikarya</taxon>
        <taxon>Ascomycota</taxon>
        <taxon>Pezizomycotina</taxon>
        <taxon>Sordariomycetes</taxon>
        <taxon>Sordariomycetidae</taxon>
        <taxon>Diaporthales</taxon>
        <taxon>Diaporthaceae</taxon>
        <taxon>Diaporthe</taxon>
        <taxon>Diaporthe eres species complex</taxon>
    </lineage>
</organism>
<reference evidence="2 3" key="1">
    <citation type="submission" date="2024-03" db="EMBL/GenBank/DDBJ databases">
        <title>A high-quality draft genome sequence of Diaporthe vaccinii, a causative agent of upright dieback and viscid rot disease in cranberry plants.</title>
        <authorList>
            <person name="Sarrasin M."/>
            <person name="Lang B.F."/>
            <person name="Burger G."/>
        </authorList>
    </citation>
    <scope>NUCLEOTIDE SEQUENCE [LARGE SCALE GENOMIC DNA]</scope>
    <source>
        <strain evidence="2 3">IS7</strain>
    </source>
</reference>
<evidence type="ECO:0000313" key="2">
    <source>
        <dbReference type="EMBL" id="KAL2278878.1"/>
    </source>
</evidence>
<feature type="region of interest" description="Disordered" evidence="1">
    <location>
        <begin position="33"/>
        <end position="65"/>
    </location>
</feature>
<evidence type="ECO:0000313" key="3">
    <source>
        <dbReference type="Proteomes" id="UP001600888"/>
    </source>
</evidence>
<proteinExistence type="predicted"/>
<accession>A0ABR4E8Z0</accession>
<dbReference type="EMBL" id="JBAWTH010000081">
    <property type="protein sequence ID" value="KAL2278878.1"/>
    <property type="molecule type" value="Genomic_DNA"/>
</dbReference>